<gene>
    <name evidence="1" type="ORF">AMORRO_LOCUS12977</name>
</gene>
<dbReference type="EMBL" id="CAJVPV010020714">
    <property type="protein sequence ID" value="CAG8715559.1"/>
    <property type="molecule type" value="Genomic_DNA"/>
</dbReference>
<accession>A0A9N9I0Y6</accession>
<proteinExistence type="predicted"/>
<reference evidence="1" key="1">
    <citation type="submission" date="2021-06" db="EMBL/GenBank/DDBJ databases">
        <authorList>
            <person name="Kallberg Y."/>
            <person name="Tangrot J."/>
            <person name="Rosling A."/>
        </authorList>
    </citation>
    <scope>NUCLEOTIDE SEQUENCE</scope>
    <source>
        <strain evidence="1">CL551</strain>
    </source>
</reference>
<protein>
    <submittedName>
        <fullName evidence="1">2302_t:CDS:1</fullName>
    </submittedName>
</protein>
<dbReference type="AlphaFoldDB" id="A0A9N9I0Y6"/>
<evidence type="ECO:0000313" key="2">
    <source>
        <dbReference type="Proteomes" id="UP000789342"/>
    </source>
</evidence>
<sequence length="55" mass="6500">VKSSLEDFTLRLPLLDTSLEITSNEKHSWLKYYEAVNQEYGFLSQNKLEFYVLAQ</sequence>
<feature type="non-terminal residue" evidence="1">
    <location>
        <position position="1"/>
    </location>
</feature>
<organism evidence="1 2">
    <name type="scientific">Acaulospora morrowiae</name>
    <dbReference type="NCBI Taxonomy" id="94023"/>
    <lineage>
        <taxon>Eukaryota</taxon>
        <taxon>Fungi</taxon>
        <taxon>Fungi incertae sedis</taxon>
        <taxon>Mucoromycota</taxon>
        <taxon>Glomeromycotina</taxon>
        <taxon>Glomeromycetes</taxon>
        <taxon>Diversisporales</taxon>
        <taxon>Acaulosporaceae</taxon>
        <taxon>Acaulospora</taxon>
    </lineage>
</organism>
<evidence type="ECO:0000313" key="1">
    <source>
        <dbReference type="EMBL" id="CAG8715559.1"/>
    </source>
</evidence>
<comment type="caution">
    <text evidence="1">The sequence shown here is derived from an EMBL/GenBank/DDBJ whole genome shotgun (WGS) entry which is preliminary data.</text>
</comment>
<dbReference type="Proteomes" id="UP000789342">
    <property type="component" value="Unassembled WGS sequence"/>
</dbReference>
<name>A0A9N9I0Y6_9GLOM</name>
<keyword evidence="2" id="KW-1185">Reference proteome</keyword>